<comment type="caution">
    <text evidence="4">The sequence shown here is derived from an EMBL/GenBank/DDBJ whole genome shotgun (WGS) entry which is preliminary data.</text>
</comment>
<dbReference type="SUPFAM" id="SSF88713">
    <property type="entry name" value="Glycoside hydrolase/deacetylase"/>
    <property type="match status" value="1"/>
</dbReference>
<dbReference type="Pfam" id="PF01522">
    <property type="entry name" value="Polysacc_deac_1"/>
    <property type="match status" value="1"/>
</dbReference>
<dbReference type="PANTHER" id="PTHR10587:SF134">
    <property type="entry name" value="SECRETED PROTEIN"/>
    <property type="match status" value="1"/>
</dbReference>
<dbReference type="Gene3D" id="3.20.20.370">
    <property type="entry name" value="Glycoside hydrolase/deacetylase"/>
    <property type="match status" value="1"/>
</dbReference>
<proteinExistence type="predicted"/>
<evidence type="ECO:0000256" key="1">
    <source>
        <dbReference type="SAM" id="MobiDB-lite"/>
    </source>
</evidence>
<feature type="domain" description="NodB homology" evidence="3">
    <location>
        <begin position="105"/>
        <end position="309"/>
    </location>
</feature>
<sequence>MTWIHLLFWLFFTLVGNAASAGDSIHTNGLDQEIAVSSGAASSTLINACWTADELRGRPDERKIRSHLPVDHNPPEQLAPSAPAQPLGPDLARSIRSVKPANDAKLVALTFDLCEQSNDITGYDGALVDLLRTEQVPATFYAGGRWMRSHPERTMQLMADPLFELGNHAWTHGNLRVLRGQDITDQIQWTQAQYEILRNQLLSRSCAAALPEAARSIPRLPATFRFPYGTCDASALAQVAAAGLYPIQWDVVTGDPAKGQSAQQIVRAVLNQVRPGSIVVAHANGRGWHTAEAMQTLVPALRKRGYRFVTVSDLLQAGAPVAVEACYEMRPGDNLKYDRLFGRGTE</sequence>
<dbReference type="InterPro" id="IPR002509">
    <property type="entry name" value="NODB_dom"/>
</dbReference>
<dbReference type="GO" id="GO:0016810">
    <property type="term" value="F:hydrolase activity, acting on carbon-nitrogen (but not peptide) bonds"/>
    <property type="evidence" value="ECO:0007669"/>
    <property type="project" value="InterPro"/>
</dbReference>
<feature type="signal peptide" evidence="2">
    <location>
        <begin position="1"/>
        <end position="21"/>
    </location>
</feature>
<dbReference type="PROSITE" id="PS51677">
    <property type="entry name" value="NODB"/>
    <property type="match status" value="1"/>
</dbReference>
<evidence type="ECO:0000256" key="2">
    <source>
        <dbReference type="SAM" id="SignalP"/>
    </source>
</evidence>
<dbReference type="InterPro" id="IPR011330">
    <property type="entry name" value="Glyco_hydro/deAcase_b/a-brl"/>
</dbReference>
<protein>
    <submittedName>
        <fullName evidence="4">Peptidoglycan/xylan/chitin deacetylase (PgdA/CDA1 family)</fullName>
    </submittedName>
</protein>
<organism evidence="4 5">
    <name type="scientific">Thiobaca trueperi</name>
    <dbReference type="NCBI Taxonomy" id="127458"/>
    <lineage>
        <taxon>Bacteria</taxon>
        <taxon>Pseudomonadati</taxon>
        <taxon>Pseudomonadota</taxon>
        <taxon>Gammaproteobacteria</taxon>
        <taxon>Chromatiales</taxon>
        <taxon>Chromatiaceae</taxon>
        <taxon>Thiobaca</taxon>
    </lineage>
</organism>
<keyword evidence="5" id="KW-1185">Reference proteome</keyword>
<dbReference type="Proteomes" id="UP000295717">
    <property type="component" value="Unassembled WGS sequence"/>
</dbReference>
<dbReference type="PANTHER" id="PTHR10587">
    <property type="entry name" value="GLYCOSYL TRANSFERASE-RELATED"/>
    <property type="match status" value="1"/>
</dbReference>
<feature type="chain" id="PRO_5020552660" evidence="2">
    <location>
        <begin position="22"/>
        <end position="346"/>
    </location>
</feature>
<feature type="region of interest" description="Disordered" evidence="1">
    <location>
        <begin position="66"/>
        <end position="86"/>
    </location>
</feature>
<dbReference type="AlphaFoldDB" id="A0A4R3N286"/>
<accession>A0A4R3N286</accession>
<gene>
    <name evidence="4" type="ORF">EDC35_10415</name>
</gene>
<dbReference type="RefSeq" id="WP_165903378.1">
    <property type="nucleotide sequence ID" value="NZ_SMAO01000004.1"/>
</dbReference>
<reference evidence="4 5" key="1">
    <citation type="submission" date="2019-03" db="EMBL/GenBank/DDBJ databases">
        <title>Genomic Encyclopedia of Type Strains, Phase IV (KMG-IV): sequencing the most valuable type-strain genomes for metagenomic binning, comparative biology and taxonomic classification.</title>
        <authorList>
            <person name="Goeker M."/>
        </authorList>
    </citation>
    <scope>NUCLEOTIDE SEQUENCE [LARGE SCALE GENOMIC DNA]</scope>
    <source>
        <strain evidence="4 5">DSM 13587</strain>
    </source>
</reference>
<dbReference type="EMBL" id="SMAO01000004">
    <property type="protein sequence ID" value="TCT21163.1"/>
    <property type="molecule type" value="Genomic_DNA"/>
</dbReference>
<dbReference type="GO" id="GO:0005975">
    <property type="term" value="P:carbohydrate metabolic process"/>
    <property type="evidence" value="ECO:0007669"/>
    <property type="project" value="InterPro"/>
</dbReference>
<evidence type="ECO:0000313" key="5">
    <source>
        <dbReference type="Proteomes" id="UP000295717"/>
    </source>
</evidence>
<keyword evidence="2" id="KW-0732">Signal</keyword>
<dbReference type="InterPro" id="IPR050248">
    <property type="entry name" value="Polysacc_deacetylase_ArnD"/>
</dbReference>
<evidence type="ECO:0000313" key="4">
    <source>
        <dbReference type="EMBL" id="TCT21163.1"/>
    </source>
</evidence>
<evidence type="ECO:0000259" key="3">
    <source>
        <dbReference type="PROSITE" id="PS51677"/>
    </source>
</evidence>
<name>A0A4R3N286_9GAMM</name>